<keyword evidence="5" id="KW-0456">Lyase</keyword>
<keyword evidence="3" id="KW-0479">Metal-binding</keyword>
<protein>
    <recommendedName>
        <fullName evidence="2">carbonic anhydrase</fullName>
        <ecNumber evidence="2">4.2.1.1</ecNumber>
    </recommendedName>
</protein>
<keyword evidence="4" id="KW-0862">Zinc</keyword>
<name>A0ABN7SES5_OIKDI</name>
<feature type="region of interest" description="Disordered" evidence="7">
    <location>
        <begin position="289"/>
        <end position="309"/>
    </location>
</feature>
<evidence type="ECO:0000256" key="4">
    <source>
        <dbReference type="ARBA" id="ARBA00022833"/>
    </source>
</evidence>
<feature type="compositionally biased region" description="Low complexity" evidence="7">
    <location>
        <begin position="296"/>
        <end position="305"/>
    </location>
</feature>
<sequence length="356" mass="39126">MKLFGTFVSVVLAAPAVYDYTAQSTAGSVWDQGVCQTGTGQSPIDVDESNLTTVTEKFDKFTFVNYENPHKWTVKNTGHGVKIVPDVEDMTFTGGAFSEEYKLAQFHFHWGQGDGQGGYTGGSEHTFNGNHYFSEVHFVHYKSSHSDLSAAVASGNQDDLAVLGFWLEIDDSIDEGPFDYLITDIVDDKVQAYNNVTETNEVIFWSANHIIDTDDVGSSSFYRYDGGLTTPTCNEIVTWTVFKDTIKIKAATAAKMTTFSNDNQGALVNNFRETQDLNGRAVKFYDGSLAKDPSAPTSTPTTSNNTEKKSKVDAKVAFGMLPVSFEDPLSGEVSTVMKPVQKIIMCFTNSDLCMFQ</sequence>
<reference evidence="9 10" key="1">
    <citation type="submission" date="2021-04" db="EMBL/GenBank/DDBJ databases">
        <authorList>
            <person name="Bliznina A."/>
        </authorList>
    </citation>
    <scope>NUCLEOTIDE SEQUENCE [LARGE SCALE GENOMIC DNA]</scope>
</reference>
<gene>
    <name evidence="9" type="ORF">OKIOD_LOCUS6996</name>
</gene>
<dbReference type="InterPro" id="IPR036398">
    <property type="entry name" value="CA_dom_sf"/>
</dbReference>
<evidence type="ECO:0000256" key="6">
    <source>
        <dbReference type="ARBA" id="ARBA00048348"/>
    </source>
</evidence>
<dbReference type="Gene3D" id="3.10.200.10">
    <property type="entry name" value="Alpha carbonic anhydrase"/>
    <property type="match status" value="1"/>
</dbReference>
<evidence type="ECO:0000256" key="5">
    <source>
        <dbReference type="ARBA" id="ARBA00023239"/>
    </source>
</evidence>
<keyword evidence="10" id="KW-1185">Reference proteome</keyword>
<dbReference type="InterPro" id="IPR001148">
    <property type="entry name" value="CA_dom"/>
</dbReference>
<accession>A0ABN7SES5</accession>
<dbReference type="EMBL" id="OU015569">
    <property type="protein sequence ID" value="CAG5098181.1"/>
    <property type="molecule type" value="Genomic_DNA"/>
</dbReference>
<dbReference type="EC" id="4.2.1.1" evidence="2"/>
<organism evidence="9 10">
    <name type="scientific">Oikopleura dioica</name>
    <name type="common">Tunicate</name>
    <dbReference type="NCBI Taxonomy" id="34765"/>
    <lineage>
        <taxon>Eukaryota</taxon>
        <taxon>Metazoa</taxon>
        <taxon>Chordata</taxon>
        <taxon>Tunicata</taxon>
        <taxon>Appendicularia</taxon>
        <taxon>Copelata</taxon>
        <taxon>Oikopleuridae</taxon>
        <taxon>Oikopleura</taxon>
    </lineage>
</organism>
<evidence type="ECO:0000256" key="3">
    <source>
        <dbReference type="ARBA" id="ARBA00022723"/>
    </source>
</evidence>
<comment type="similarity">
    <text evidence="1">Belongs to the alpha-carbonic anhydrase family.</text>
</comment>
<evidence type="ECO:0000313" key="10">
    <source>
        <dbReference type="Proteomes" id="UP001158576"/>
    </source>
</evidence>
<evidence type="ECO:0000256" key="2">
    <source>
        <dbReference type="ARBA" id="ARBA00012925"/>
    </source>
</evidence>
<evidence type="ECO:0000313" key="9">
    <source>
        <dbReference type="EMBL" id="CAG5098181.1"/>
    </source>
</evidence>
<evidence type="ECO:0000256" key="1">
    <source>
        <dbReference type="ARBA" id="ARBA00010718"/>
    </source>
</evidence>
<evidence type="ECO:0000256" key="7">
    <source>
        <dbReference type="SAM" id="MobiDB-lite"/>
    </source>
</evidence>
<dbReference type="SMART" id="SM01057">
    <property type="entry name" value="Carb_anhydrase"/>
    <property type="match status" value="1"/>
</dbReference>
<feature type="domain" description="Alpha-carbonic anhydrase" evidence="8">
    <location>
        <begin position="16"/>
        <end position="286"/>
    </location>
</feature>
<dbReference type="PROSITE" id="PS51144">
    <property type="entry name" value="ALPHA_CA_2"/>
    <property type="match status" value="1"/>
</dbReference>
<dbReference type="PANTHER" id="PTHR18952">
    <property type="entry name" value="CARBONIC ANHYDRASE"/>
    <property type="match status" value="1"/>
</dbReference>
<comment type="catalytic activity">
    <reaction evidence="6">
        <text>hydrogencarbonate + H(+) = CO2 + H2O</text>
        <dbReference type="Rhea" id="RHEA:10748"/>
        <dbReference type="ChEBI" id="CHEBI:15377"/>
        <dbReference type="ChEBI" id="CHEBI:15378"/>
        <dbReference type="ChEBI" id="CHEBI:16526"/>
        <dbReference type="ChEBI" id="CHEBI:17544"/>
        <dbReference type="EC" id="4.2.1.1"/>
    </reaction>
</comment>
<dbReference type="CDD" id="cd00326">
    <property type="entry name" value="alpha_CA"/>
    <property type="match status" value="1"/>
</dbReference>
<dbReference type="Pfam" id="PF00194">
    <property type="entry name" value="Carb_anhydrase"/>
    <property type="match status" value="1"/>
</dbReference>
<dbReference type="Proteomes" id="UP001158576">
    <property type="component" value="Chromosome XSR"/>
</dbReference>
<proteinExistence type="inferred from homology"/>
<dbReference type="SUPFAM" id="SSF51069">
    <property type="entry name" value="Carbonic anhydrase"/>
    <property type="match status" value="1"/>
</dbReference>
<dbReference type="PANTHER" id="PTHR18952:SF265">
    <property type="entry name" value="CARBONIC ANHYDRASE"/>
    <property type="match status" value="1"/>
</dbReference>
<dbReference type="InterPro" id="IPR023561">
    <property type="entry name" value="Carbonic_anhydrase_a-class"/>
</dbReference>
<evidence type="ECO:0000259" key="8">
    <source>
        <dbReference type="PROSITE" id="PS51144"/>
    </source>
</evidence>